<feature type="region of interest" description="Disordered" evidence="3">
    <location>
        <begin position="389"/>
        <end position="410"/>
    </location>
</feature>
<keyword evidence="1" id="KW-0479">Metal-binding</keyword>
<sequence>MECITCKSHMHEFCINTHHLESDIDRGKSTTWEEQKIQLQQGKNTAKKKGEDGASVSNAVVMQSMQQMQHQMQQQGQQIESKIGGTTEKIDIVQENQLILQTHIDEMHQQFEGKVNVLEEKVDNAIGQLDARINTQEKDADAVKNEIKALKKELAKQQTNDVTTSSIKVKTPLFDGTTNFNAFKLQFGVVATKNIWDDDHKAVALRTSLRGAAAEIIHINPEGKKTEFAAIMDALERKYDSKHVKEVSHLELSLRCQKLNERIQDYATEIERLANLAYIGAPDNVLKRLKIGAFVKGLRDAELKTAVWTSPKTTFTETLGFALTQEAASVLWTSSMEERRTEVNSENDISDVVCAVLRQILRENKRMPLSKTRKCYACQKPGHFARECRSKHKGSHSTSPTRNISEGASEISNKLKRISTAGQRLTPKFRSHRSKKNSTREWFRTATGDEAVTGGKIMRTISVSDVSMKHEFLVTDIMDEVILGMGFMAKHGLVLDMKRQMLQYATVTLPLTVQAEVLQVAVQRQQKIPSKSEAIVWARATQEIRLSKIWVVEPSEECTKDNIIIGKAVVLRVNNLIPARVLNPTSDTTKVQKRNIIAQCQKAECVVNHQIKIPKTYSKISPEAEIFIQRWTSNQNEQRKRYAKNFLLENWSIFAGVTSSGDRTYIEKHVINTAGADPIRQRQKAS</sequence>
<dbReference type="Gene3D" id="4.10.60.10">
    <property type="entry name" value="Zinc finger, CCHC-type"/>
    <property type="match status" value="1"/>
</dbReference>
<organism evidence="5 6">
    <name type="scientific">Glossina austeni</name>
    <name type="common">Savannah tsetse fly</name>
    <dbReference type="NCBI Taxonomy" id="7395"/>
    <lineage>
        <taxon>Eukaryota</taxon>
        <taxon>Metazoa</taxon>
        <taxon>Ecdysozoa</taxon>
        <taxon>Arthropoda</taxon>
        <taxon>Hexapoda</taxon>
        <taxon>Insecta</taxon>
        <taxon>Pterygota</taxon>
        <taxon>Neoptera</taxon>
        <taxon>Endopterygota</taxon>
        <taxon>Diptera</taxon>
        <taxon>Brachycera</taxon>
        <taxon>Muscomorpha</taxon>
        <taxon>Hippoboscoidea</taxon>
        <taxon>Glossinidae</taxon>
        <taxon>Glossina</taxon>
    </lineage>
</organism>
<proteinExistence type="predicted"/>
<name>A0A1A9VE53_GLOAU</name>
<protein>
    <recommendedName>
        <fullName evidence="4">CCHC-type domain-containing protein</fullName>
    </recommendedName>
</protein>
<dbReference type="STRING" id="7395.A0A1A9VE53"/>
<dbReference type="Gene3D" id="2.40.70.10">
    <property type="entry name" value="Acid Proteases"/>
    <property type="match status" value="1"/>
</dbReference>
<evidence type="ECO:0000256" key="3">
    <source>
        <dbReference type="SAM" id="MobiDB-lite"/>
    </source>
</evidence>
<dbReference type="PANTHER" id="PTHR45823:SF1">
    <property type="entry name" value="T-SNARE COILED-COIL HOMOLOGY DOMAIN-CONTAINING PROTEIN"/>
    <property type="match status" value="1"/>
</dbReference>
<dbReference type="AlphaFoldDB" id="A0A1A9VE53"/>
<accession>A0A1A9VE53</accession>
<dbReference type="InterPro" id="IPR036875">
    <property type="entry name" value="Znf_CCHC_sf"/>
</dbReference>
<reference evidence="5" key="1">
    <citation type="submission" date="2020-05" db="UniProtKB">
        <authorList>
            <consortium name="EnsemblMetazoa"/>
        </authorList>
    </citation>
    <scope>IDENTIFICATION</scope>
    <source>
        <strain evidence="5">TTRI</strain>
    </source>
</reference>
<dbReference type="Proteomes" id="UP000078200">
    <property type="component" value="Unassembled WGS sequence"/>
</dbReference>
<dbReference type="GO" id="GO:0008270">
    <property type="term" value="F:zinc ion binding"/>
    <property type="evidence" value="ECO:0007669"/>
    <property type="project" value="UniProtKB-KW"/>
</dbReference>
<dbReference type="Pfam" id="PF00098">
    <property type="entry name" value="zf-CCHC"/>
    <property type="match status" value="1"/>
</dbReference>
<dbReference type="PROSITE" id="PS50158">
    <property type="entry name" value="ZF_CCHC"/>
    <property type="match status" value="1"/>
</dbReference>
<evidence type="ECO:0000256" key="2">
    <source>
        <dbReference type="SAM" id="Coils"/>
    </source>
</evidence>
<dbReference type="EnsemblMetazoa" id="GAUT034382-RA">
    <property type="protein sequence ID" value="GAUT034382-PA"/>
    <property type="gene ID" value="GAUT034382"/>
</dbReference>
<evidence type="ECO:0000259" key="4">
    <source>
        <dbReference type="PROSITE" id="PS50158"/>
    </source>
</evidence>
<feature type="coiled-coil region" evidence="2">
    <location>
        <begin position="108"/>
        <end position="160"/>
    </location>
</feature>
<dbReference type="GO" id="GO:0003676">
    <property type="term" value="F:nucleic acid binding"/>
    <property type="evidence" value="ECO:0007669"/>
    <property type="project" value="InterPro"/>
</dbReference>
<feature type="domain" description="CCHC-type" evidence="4">
    <location>
        <begin position="373"/>
        <end position="390"/>
    </location>
</feature>
<dbReference type="InterPro" id="IPR001878">
    <property type="entry name" value="Znf_CCHC"/>
</dbReference>
<evidence type="ECO:0000313" key="6">
    <source>
        <dbReference type="Proteomes" id="UP000078200"/>
    </source>
</evidence>
<feature type="compositionally biased region" description="Polar residues" evidence="3">
    <location>
        <begin position="396"/>
        <end position="410"/>
    </location>
</feature>
<keyword evidence="1" id="KW-0863">Zinc-finger</keyword>
<evidence type="ECO:0000313" key="5">
    <source>
        <dbReference type="EnsemblMetazoa" id="GAUT034382-PA"/>
    </source>
</evidence>
<keyword evidence="6" id="KW-1185">Reference proteome</keyword>
<dbReference type="SMART" id="SM00343">
    <property type="entry name" value="ZnF_C2HC"/>
    <property type="match status" value="1"/>
</dbReference>
<dbReference type="SUPFAM" id="SSF57756">
    <property type="entry name" value="Retrovirus zinc finger-like domains"/>
    <property type="match status" value="1"/>
</dbReference>
<dbReference type="InterPro" id="IPR021109">
    <property type="entry name" value="Peptidase_aspartic_dom_sf"/>
</dbReference>
<evidence type="ECO:0000256" key="1">
    <source>
        <dbReference type="PROSITE-ProRule" id="PRU00047"/>
    </source>
</evidence>
<dbReference type="VEuPathDB" id="VectorBase:GAUT034382"/>
<keyword evidence="2" id="KW-0175">Coiled coil</keyword>
<dbReference type="PANTHER" id="PTHR45823">
    <property type="entry name" value="T-SNARE COILED-COIL HOMOLOGY DOMAIN-CONTAINING PROTEIN"/>
    <property type="match status" value="1"/>
</dbReference>
<keyword evidence="1" id="KW-0862">Zinc</keyword>